<dbReference type="InterPro" id="IPR038731">
    <property type="entry name" value="RgtA/B/C-like"/>
</dbReference>
<proteinExistence type="predicted"/>
<evidence type="ECO:0000259" key="9">
    <source>
        <dbReference type="Pfam" id="PF13231"/>
    </source>
</evidence>
<feature type="transmembrane region" description="Helical" evidence="8">
    <location>
        <begin position="182"/>
        <end position="213"/>
    </location>
</feature>
<keyword evidence="6 8" id="KW-1133">Transmembrane helix</keyword>
<protein>
    <submittedName>
        <fullName evidence="10">Glycosyltransferase family 39 protein</fullName>
    </submittedName>
</protein>
<accession>A0ABX7KEQ4</accession>
<feature type="transmembrane region" description="Helical" evidence="8">
    <location>
        <begin position="357"/>
        <end position="375"/>
    </location>
</feature>
<evidence type="ECO:0000256" key="7">
    <source>
        <dbReference type="ARBA" id="ARBA00023136"/>
    </source>
</evidence>
<evidence type="ECO:0000256" key="4">
    <source>
        <dbReference type="ARBA" id="ARBA00022679"/>
    </source>
</evidence>
<evidence type="ECO:0000256" key="6">
    <source>
        <dbReference type="ARBA" id="ARBA00022989"/>
    </source>
</evidence>
<keyword evidence="5 8" id="KW-0812">Transmembrane</keyword>
<sequence length="635" mass="68284">MLTARSWAALGLLLLVFAIATFQMSSGLFTIDEFILYAGADAMWRSGGFAIDNAIAGVVSNQLKPMLMVAGPHGIVPQYPPGMSVLGAPLLALFGMHGMMLLNSLSAAVTVWLLYRMAARHFGGAKVALAACALLLGGSFFLEYAFAVWPHAVSVMCVTGAMSLAFDSITDAQGRARARRSLAIGALIGLGLLFRTDTVLAVPALAMALFLFADRPFYRLTLTGVGFAPFVALASLANLAKFGTLNPVSYGQAMAGGTNFASHALAMAGLVVAGLLAVAGRLAWDRYSQRIANWRPALWIAGALLLIAAVVAHAFVWRYLHGFWALVVDSTHVQAMQPGMQHLPNGTLSYWGFWKKALGQSMPWLGVLAALAYAGRGIDRRIRWTVALLALVWSLPFFPKDWHGGMGINMRYFLPLVPLLAVFAASLIAELAQAGTATKRKLILGAALGVAANLMWVEWHPTHIAGANQILPTWLFLLTVALALAAGLRWRGQAALRSLAMVAVGAGIGMAAILASGDLHDSQRTRDRANVLSREYGQMPANSLAFIPAPFLVGWALEPGHVIAQRNIGTGKFDFDLIDRAIDHGYRVYIWPRFVTTALIERPGYRLEKSGLSSGRAELFELVRDDSAQSPAYEE</sequence>
<feature type="transmembrane region" description="Helical" evidence="8">
    <location>
        <begin position="382"/>
        <end position="398"/>
    </location>
</feature>
<evidence type="ECO:0000256" key="3">
    <source>
        <dbReference type="ARBA" id="ARBA00022676"/>
    </source>
</evidence>
<dbReference type="PANTHER" id="PTHR33908">
    <property type="entry name" value="MANNOSYLTRANSFERASE YKCB-RELATED"/>
    <property type="match status" value="1"/>
</dbReference>
<gene>
    <name evidence="10" type="ORF">IDJ81_07270</name>
</gene>
<feature type="transmembrane region" description="Helical" evidence="8">
    <location>
        <begin position="495"/>
        <end position="516"/>
    </location>
</feature>
<evidence type="ECO:0000256" key="1">
    <source>
        <dbReference type="ARBA" id="ARBA00004651"/>
    </source>
</evidence>
<dbReference type="InterPro" id="IPR050297">
    <property type="entry name" value="LipidA_mod_glycosyltrf_83"/>
</dbReference>
<evidence type="ECO:0000256" key="2">
    <source>
        <dbReference type="ARBA" id="ARBA00022475"/>
    </source>
</evidence>
<dbReference type="PANTHER" id="PTHR33908:SF11">
    <property type="entry name" value="MEMBRANE PROTEIN"/>
    <property type="match status" value="1"/>
</dbReference>
<evidence type="ECO:0000256" key="5">
    <source>
        <dbReference type="ARBA" id="ARBA00022692"/>
    </source>
</evidence>
<comment type="subcellular location">
    <subcellularLocation>
        <location evidence="1">Cell membrane</location>
        <topology evidence="1">Multi-pass membrane protein</topology>
    </subcellularLocation>
</comment>
<feature type="transmembrane region" description="Helical" evidence="8">
    <location>
        <begin position="260"/>
        <end position="284"/>
    </location>
</feature>
<keyword evidence="4" id="KW-0808">Transferase</keyword>
<keyword evidence="2" id="KW-1003">Cell membrane</keyword>
<keyword evidence="7 8" id="KW-0472">Membrane</keyword>
<keyword evidence="3" id="KW-0328">Glycosyltransferase</keyword>
<feature type="transmembrane region" description="Helical" evidence="8">
    <location>
        <begin position="127"/>
        <end position="146"/>
    </location>
</feature>
<reference evidence="10 11" key="1">
    <citation type="submission" date="2020-09" db="EMBL/GenBank/DDBJ databases">
        <title>Complete genome sequence of altererythrobacter flavus SS-21NJ, isolated from Dongying oil sludge in Shandong province.</title>
        <authorList>
            <person name="Sun S."/>
            <person name="Zhang Z."/>
        </authorList>
    </citation>
    <scope>NUCLEOTIDE SEQUENCE [LARGE SCALE GENOMIC DNA]</scope>
    <source>
        <strain evidence="10 11">SS-21NJ</strain>
    </source>
</reference>
<evidence type="ECO:0000256" key="8">
    <source>
        <dbReference type="SAM" id="Phobius"/>
    </source>
</evidence>
<feature type="transmembrane region" description="Helical" evidence="8">
    <location>
        <begin position="471"/>
        <end position="488"/>
    </location>
</feature>
<keyword evidence="11" id="KW-1185">Reference proteome</keyword>
<evidence type="ECO:0000313" key="10">
    <source>
        <dbReference type="EMBL" id="QSB45869.1"/>
    </source>
</evidence>
<feature type="transmembrane region" description="Helical" evidence="8">
    <location>
        <begin position="441"/>
        <end position="459"/>
    </location>
</feature>
<feature type="transmembrane region" description="Helical" evidence="8">
    <location>
        <begin position="296"/>
        <end position="320"/>
    </location>
</feature>
<dbReference type="Pfam" id="PF13231">
    <property type="entry name" value="PMT_2"/>
    <property type="match status" value="1"/>
</dbReference>
<feature type="domain" description="Glycosyltransferase RgtA/B/C/D-like" evidence="9">
    <location>
        <begin position="88"/>
        <end position="216"/>
    </location>
</feature>
<organism evidence="10 11">
    <name type="scientific">Tsuneonella flava</name>
    <dbReference type="NCBI Taxonomy" id="2055955"/>
    <lineage>
        <taxon>Bacteria</taxon>
        <taxon>Pseudomonadati</taxon>
        <taxon>Pseudomonadota</taxon>
        <taxon>Alphaproteobacteria</taxon>
        <taxon>Sphingomonadales</taxon>
        <taxon>Erythrobacteraceae</taxon>
        <taxon>Tsuneonella</taxon>
    </lineage>
</organism>
<dbReference type="RefSeq" id="WP_205445227.1">
    <property type="nucleotide sequence ID" value="NZ_CP061510.1"/>
</dbReference>
<feature type="transmembrane region" description="Helical" evidence="8">
    <location>
        <begin position="410"/>
        <end position="429"/>
    </location>
</feature>
<dbReference type="Proteomes" id="UP000663637">
    <property type="component" value="Chromosome"/>
</dbReference>
<dbReference type="EMBL" id="CP061510">
    <property type="protein sequence ID" value="QSB45869.1"/>
    <property type="molecule type" value="Genomic_DNA"/>
</dbReference>
<feature type="transmembrane region" description="Helical" evidence="8">
    <location>
        <begin position="90"/>
        <end position="115"/>
    </location>
</feature>
<name>A0ABX7KEQ4_9SPHN</name>
<evidence type="ECO:0000313" key="11">
    <source>
        <dbReference type="Proteomes" id="UP000663637"/>
    </source>
</evidence>
<feature type="transmembrane region" description="Helical" evidence="8">
    <location>
        <begin position="220"/>
        <end position="240"/>
    </location>
</feature>